<dbReference type="Pfam" id="PF22725">
    <property type="entry name" value="GFO_IDH_MocA_C3"/>
    <property type="match status" value="1"/>
</dbReference>
<organism evidence="2 3">
    <name type="scientific">Kibdelosporangium aridum</name>
    <dbReference type="NCBI Taxonomy" id="2030"/>
    <lineage>
        <taxon>Bacteria</taxon>
        <taxon>Bacillati</taxon>
        <taxon>Actinomycetota</taxon>
        <taxon>Actinomycetes</taxon>
        <taxon>Pseudonocardiales</taxon>
        <taxon>Pseudonocardiaceae</taxon>
        <taxon>Kibdelosporangium</taxon>
    </lineage>
</organism>
<dbReference type="RefSeq" id="WP_084431635.1">
    <property type="nucleotide sequence ID" value="NZ_FWXV01000008.1"/>
</dbReference>
<dbReference type="Gene3D" id="3.40.50.720">
    <property type="entry name" value="NAD(P)-binding Rossmann-like Domain"/>
    <property type="match status" value="1"/>
</dbReference>
<accession>A0A1Y5Y0J1</accession>
<dbReference type="Gene3D" id="3.30.360.10">
    <property type="entry name" value="Dihydrodipicolinate Reductase, domain 2"/>
    <property type="match status" value="1"/>
</dbReference>
<dbReference type="InterPro" id="IPR055170">
    <property type="entry name" value="GFO_IDH_MocA-like_dom"/>
</dbReference>
<dbReference type="Proteomes" id="UP000192674">
    <property type="component" value="Unassembled WGS sequence"/>
</dbReference>
<protein>
    <recommendedName>
        <fullName evidence="1">GFO/IDH/MocA-like oxidoreductase domain-containing protein</fullName>
    </recommendedName>
</protein>
<dbReference type="SUPFAM" id="SSF51735">
    <property type="entry name" value="NAD(P)-binding Rossmann-fold domains"/>
    <property type="match status" value="1"/>
</dbReference>
<proteinExistence type="predicted"/>
<dbReference type="SUPFAM" id="SSF55347">
    <property type="entry name" value="Glyceraldehyde-3-phosphate dehydrogenase-like, C-terminal domain"/>
    <property type="match status" value="1"/>
</dbReference>
<evidence type="ECO:0000313" key="3">
    <source>
        <dbReference type="Proteomes" id="UP000192674"/>
    </source>
</evidence>
<gene>
    <name evidence="2" type="ORF">SAMN05661093_07660</name>
</gene>
<name>A0A1Y5Y0J1_KIBAR</name>
<feature type="domain" description="GFO/IDH/MocA-like oxidoreductase" evidence="1">
    <location>
        <begin position="74"/>
        <end position="184"/>
    </location>
</feature>
<dbReference type="OrthoDB" id="8565814at2"/>
<dbReference type="AlphaFoldDB" id="A0A1Y5Y0J1"/>
<keyword evidence="3" id="KW-1185">Reference proteome</keyword>
<dbReference type="EMBL" id="FWXV01000008">
    <property type="protein sequence ID" value="SMD22858.1"/>
    <property type="molecule type" value="Genomic_DNA"/>
</dbReference>
<sequence>MAAPTIPPIRLGLIGTGLAVEKLHWPALCGSPDRYVVTAFTDRSAEQSRRLAGYSGAGPARAEADRAALPARDDLIGRLHLMAWRHAGRLVPRQSWFTGTPWRQRGQYRGGVHHIARIRLLCGDIARVHGAVQAANSTMDAPSDLALNLVFTGGTIGNYTASYPEIPVPPEPNDMRLYGTEGVLVPLWRPRGSNGLPGQRISSSASFAA</sequence>
<evidence type="ECO:0000313" key="2">
    <source>
        <dbReference type="EMBL" id="SMD22858.1"/>
    </source>
</evidence>
<reference evidence="2 3" key="1">
    <citation type="submission" date="2017-04" db="EMBL/GenBank/DDBJ databases">
        <authorList>
            <person name="Afonso C.L."/>
            <person name="Miller P.J."/>
            <person name="Scott M.A."/>
            <person name="Spackman E."/>
            <person name="Goraichik I."/>
            <person name="Dimitrov K.M."/>
            <person name="Suarez D.L."/>
            <person name="Swayne D.E."/>
        </authorList>
    </citation>
    <scope>NUCLEOTIDE SEQUENCE [LARGE SCALE GENOMIC DNA]</scope>
    <source>
        <strain evidence="2 3">DSM 43828</strain>
    </source>
</reference>
<evidence type="ECO:0000259" key="1">
    <source>
        <dbReference type="Pfam" id="PF22725"/>
    </source>
</evidence>
<dbReference type="InterPro" id="IPR036291">
    <property type="entry name" value="NAD(P)-bd_dom_sf"/>
</dbReference>